<dbReference type="InterPro" id="IPR036291">
    <property type="entry name" value="NAD(P)-bd_dom_sf"/>
</dbReference>
<dbReference type="Proteomes" id="UP000545037">
    <property type="component" value="Unassembled WGS sequence"/>
</dbReference>
<accession>A0A7W9CIY2</accession>
<keyword evidence="4" id="KW-1185">Reference proteome</keyword>
<feature type="domain" description="Gfo/Idh/MocA-like oxidoreductase N-terminal" evidence="1">
    <location>
        <begin position="6"/>
        <end position="100"/>
    </location>
</feature>
<dbReference type="InterPro" id="IPR051317">
    <property type="entry name" value="Gfo/Idh/MocA_oxidoreduct"/>
</dbReference>
<protein>
    <submittedName>
        <fullName evidence="3">Putative dehydrogenase</fullName>
    </submittedName>
</protein>
<dbReference type="GO" id="GO:0000166">
    <property type="term" value="F:nucleotide binding"/>
    <property type="evidence" value="ECO:0007669"/>
    <property type="project" value="InterPro"/>
</dbReference>
<gene>
    <name evidence="3" type="ORF">GGR13_001933</name>
</gene>
<feature type="domain" description="GFO/IDH/MocA-like oxidoreductase" evidence="2">
    <location>
        <begin position="114"/>
        <end position="247"/>
    </location>
</feature>
<dbReference type="InterPro" id="IPR055170">
    <property type="entry name" value="GFO_IDH_MocA-like_dom"/>
</dbReference>
<evidence type="ECO:0000259" key="1">
    <source>
        <dbReference type="Pfam" id="PF01408"/>
    </source>
</evidence>
<comment type="caution">
    <text evidence="3">The sequence shown here is derived from an EMBL/GenBank/DDBJ whole genome shotgun (WGS) entry which is preliminary data.</text>
</comment>
<dbReference type="InterPro" id="IPR000683">
    <property type="entry name" value="Gfo/Idh/MocA-like_OxRdtase_N"/>
</dbReference>
<dbReference type="SUPFAM" id="SSF55347">
    <property type="entry name" value="Glyceraldehyde-3-phosphate dehydrogenase-like, C-terminal domain"/>
    <property type="match status" value="1"/>
</dbReference>
<dbReference type="Pfam" id="PF22725">
    <property type="entry name" value="GFO_IDH_MocA_C3"/>
    <property type="match status" value="1"/>
</dbReference>
<dbReference type="EMBL" id="JACHOR010000003">
    <property type="protein sequence ID" value="MBB5746329.1"/>
    <property type="molecule type" value="Genomic_DNA"/>
</dbReference>
<dbReference type="SUPFAM" id="SSF51735">
    <property type="entry name" value="NAD(P)-binding Rossmann-fold domains"/>
    <property type="match status" value="1"/>
</dbReference>
<evidence type="ECO:0000313" key="4">
    <source>
        <dbReference type="Proteomes" id="UP000545037"/>
    </source>
</evidence>
<name>A0A7W9CIY2_9CAUL</name>
<dbReference type="Pfam" id="PF01408">
    <property type="entry name" value="GFO_IDH_MocA"/>
    <property type="match status" value="1"/>
</dbReference>
<dbReference type="Gene3D" id="3.30.360.10">
    <property type="entry name" value="Dihydrodipicolinate Reductase, domain 2"/>
    <property type="match status" value="1"/>
</dbReference>
<proteinExistence type="predicted"/>
<dbReference type="PANTHER" id="PTHR43708">
    <property type="entry name" value="CONSERVED EXPRESSED OXIDOREDUCTASE (EUROFUNG)"/>
    <property type="match status" value="1"/>
</dbReference>
<dbReference type="Gene3D" id="3.40.50.720">
    <property type="entry name" value="NAD(P)-binding Rossmann-like Domain"/>
    <property type="match status" value="1"/>
</dbReference>
<organism evidence="3 4">
    <name type="scientific">Brevundimonas variabilis</name>
    <dbReference type="NCBI Taxonomy" id="74312"/>
    <lineage>
        <taxon>Bacteria</taxon>
        <taxon>Pseudomonadati</taxon>
        <taxon>Pseudomonadota</taxon>
        <taxon>Alphaproteobacteria</taxon>
        <taxon>Caulobacterales</taxon>
        <taxon>Caulobacteraceae</taxon>
        <taxon>Brevundimonas</taxon>
    </lineage>
</organism>
<sequence>MSTLLNHRELVVQGVFDRDPARLLAFSQFHSLRAYDSLGALLSDPCVDMVLNLTNPASHYDVSLASLKAGRHVYSEKPLTLDLAQARHLVEVAERHNLSLTAAPATYLGEAAHAAAAAIASGKIGKVRLVYAELDDGMVFRKGCEAWRSASGAAWPVDDEFANGCTLEHASYYVTWLCEMFGPVRSVTAFASRQFDDKGTGKPATDLADDFSVSCLSFDDGVVARITCGLVAPRDRSFRIIGDDGVLTVADGWDTRSQVFLERTNQMVPTTGLGGFWQAVSRRLPLSLRRRSVRFGRPHYHVPLGHPGRLDYARGPSAQAQALREGKWSSRHAKLALHVTEVTLIMAGSRTQSMGQSTQTSF</sequence>
<evidence type="ECO:0000313" key="3">
    <source>
        <dbReference type="EMBL" id="MBB5746329.1"/>
    </source>
</evidence>
<reference evidence="3 4" key="1">
    <citation type="submission" date="2020-08" db="EMBL/GenBank/DDBJ databases">
        <title>Genomic Encyclopedia of Type Strains, Phase IV (KMG-IV): sequencing the most valuable type-strain genomes for metagenomic binning, comparative biology and taxonomic classification.</title>
        <authorList>
            <person name="Goeker M."/>
        </authorList>
    </citation>
    <scope>NUCLEOTIDE SEQUENCE [LARGE SCALE GENOMIC DNA]</scope>
    <source>
        <strain evidence="3 4">DSM 4737</strain>
    </source>
</reference>
<dbReference type="AlphaFoldDB" id="A0A7W9CIY2"/>
<dbReference type="PANTHER" id="PTHR43708:SF8">
    <property type="entry name" value="OXIDOREDUCTASE"/>
    <property type="match status" value="1"/>
</dbReference>
<evidence type="ECO:0000259" key="2">
    <source>
        <dbReference type="Pfam" id="PF22725"/>
    </source>
</evidence>